<dbReference type="GO" id="GO:0005886">
    <property type="term" value="C:plasma membrane"/>
    <property type="evidence" value="ECO:0007669"/>
    <property type="project" value="TreeGrafter"/>
</dbReference>
<dbReference type="SUPFAM" id="SSF52540">
    <property type="entry name" value="P-loop containing nucleoside triphosphate hydrolases"/>
    <property type="match status" value="1"/>
</dbReference>
<evidence type="ECO:0000256" key="12">
    <source>
        <dbReference type="ARBA" id="ARBA00029757"/>
    </source>
</evidence>
<name>A0A1I2JT72_9FLAO</name>
<keyword evidence="10 13" id="KW-0067">ATP-binding</keyword>
<evidence type="ECO:0000256" key="13">
    <source>
        <dbReference type="HAMAP-Rule" id="MF_00409"/>
    </source>
</evidence>
<keyword evidence="7 13" id="KW-0808">Transferase</keyword>
<evidence type="ECO:0000256" key="6">
    <source>
        <dbReference type="ARBA" id="ARBA00022556"/>
    </source>
</evidence>
<dbReference type="NCBIfam" id="TIGR00682">
    <property type="entry name" value="lpxK"/>
    <property type="match status" value="1"/>
</dbReference>
<dbReference type="GO" id="GO:0009029">
    <property type="term" value="F:lipid-A 4'-kinase activity"/>
    <property type="evidence" value="ECO:0007669"/>
    <property type="project" value="UniProtKB-UniRule"/>
</dbReference>
<evidence type="ECO:0000256" key="8">
    <source>
        <dbReference type="ARBA" id="ARBA00022741"/>
    </source>
</evidence>
<comment type="catalytic activity">
    <reaction evidence="13">
        <text>a lipid A disaccharide + ATP = a lipid IVA + ADP + H(+)</text>
        <dbReference type="Rhea" id="RHEA:67840"/>
        <dbReference type="ChEBI" id="CHEBI:15378"/>
        <dbReference type="ChEBI" id="CHEBI:30616"/>
        <dbReference type="ChEBI" id="CHEBI:176343"/>
        <dbReference type="ChEBI" id="CHEBI:176425"/>
        <dbReference type="ChEBI" id="CHEBI:456216"/>
        <dbReference type="EC" id="2.7.1.130"/>
    </reaction>
</comment>
<dbReference type="Pfam" id="PF02606">
    <property type="entry name" value="LpxK"/>
    <property type="match status" value="1"/>
</dbReference>
<evidence type="ECO:0000313" key="14">
    <source>
        <dbReference type="EMBL" id="SFF58035.1"/>
    </source>
</evidence>
<gene>
    <name evidence="13" type="primary">lpxK</name>
    <name evidence="14" type="ORF">SAMN04488033_10160</name>
</gene>
<proteinExistence type="inferred from homology"/>
<evidence type="ECO:0000256" key="4">
    <source>
        <dbReference type="ARBA" id="ARBA00016436"/>
    </source>
</evidence>
<protein>
    <recommendedName>
        <fullName evidence="4 13">Tetraacyldisaccharide 4'-kinase</fullName>
        <ecNumber evidence="3 13">2.7.1.130</ecNumber>
    </recommendedName>
    <alternativeName>
        <fullName evidence="12 13">Lipid A 4'-kinase</fullName>
    </alternativeName>
</protein>
<evidence type="ECO:0000256" key="11">
    <source>
        <dbReference type="ARBA" id="ARBA00023098"/>
    </source>
</evidence>
<evidence type="ECO:0000256" key="9">
    <source>
        <dbReference type="ARBA" id="ARBA00022777"/>
    </source>
</evidence>
<dbReference type="GO" id="GO:0009245">
    <property type="term" value="P:lipid A biosynthetic process"/>
    <property type="evidence" value="ECO:0007669"/>
    <property type="project" value="UniProtKB-UniRule"/>
</dbReference>
<keyword evidence="6 13" id="KW-0441">Lipid A biosynthesis</keyword>
<dbReference type="PANTHER" id="PTHR42724">
    <property type="entry name" value="TETRAACYLDISACCHARIDE 4'-KINASE"/>
    <property type="match status" value="1"/>
</dbReference>
<reference evidence="15" key="1">
    <citation type="submission" date="2016-10" db="EMBL/GenBank/DDBJ databases">
        <authorList>
            <person name="Varghese N."/>
            <person name="Submissions S."/>
        </authorList>
    </citation>
    <scope>NUCLEOTIDE SEQUENCE [LARGE SCALE GENOMIC DNA]</scope>
    <source>
        <strain evidence="15">DSM 23515</strain>
    </source>
</reference>
<evidence type="ECO:0000256" key="5">
    <source>
        <dbReference type="ARBA" id="ARBA00022516"/>
    </source>
</evidence>
<keyword evidence="8 13" id="KW-0547">Nucleotide-binding</keyword>
<keyword evidence="15" id="KW-1185">Reference proteome</keyword>
<dbReference type="InterPro" id="IPR027417">
    <property type="entry name" value="P-loop_NTPase"/>
</dbReference>
<dbReference type="GO" id="GO:0005524">
    <property type="term" value="F:ATP binding"/>
    <property type="evidence" value="ECO:0007669"/>
    <property type="project" value="UniProtKB-UniRule"/>
</dbReference>
<dbReference type="EMBL" id="FOOH01000001">
    <property type="protein sequence ID" value="SFF58035.1"/>
    <property type="molecule type" value="Genomic_DNA"/>
</dbReference>
<keyword evidence="11 13" id="KW-0443">Lipid metabolism</keyword>
<dbReference type="Proteomes" id="UP000199116">
    <property type="component" value="Unassembled WGS sequence"/>
</dbReference>
<comment type="function">
    <text evidence="1 13">Transfers the gamma-phosphate of ATP to the 4'-position of a tetraacyldisaccharide 1-phosphate intermediate (termed DS-1-P) to form tetraacyldisaccharide 1,4'-bis-phosphate (lipid IVA).</text>
</comment>
<evidence type="ECO:0000256" key="3">
    <source>
        <dbReference type="ARBA" id="ARBA00012071"/>
    </source>
</evidence>
<evidence type="ECO:0000256" key="10">
    <source>
        <dbReference type="ARBA" id="ARBA00022840"/>
    </source>
</evidence>
<accession>A0A1I2JT72</accession>
<evidence type="ECO:0000256" key="1">
    <source>
        <dbReference type="ARBA" id="ARBA00002274"/>
    </source>
</evidence>
<evidence type="ECO:0000256" key="2">
    <source>
        <dbReference type="ARBA" id="ARBA00004870"/>
    </source>
</evidence>
<evidence type="ECO:0000256" key="7">
    <source>
        <dbReference type="ARBA" id="ARBA00022679"/>
    </source>
</evidence>
<dbReference type="UniPathway" id="UPA00359">
    <property type="reaction ID" value="UER00482"/>
</dbReference>
<comment type="similarity">
    <text evidence="13">Belongs to the LpxK family.</text>
</comment>
<dbReference type="EC" id="2.7.1.130" evidence="3 13"/>
<dbReference type="PANTHER" id="PTHR42724:SF1">
    <property type="entry name" value="TETRAACYLDISACCHARIDE 4'-KINASE, MITOCHONDRIAL-RELATED"/>
    <property type="match status" value="1"/>
</dbReference>
<keyword evidence="9 13" id="KW-0418">Kinase</keyword>
<dbReference type="AlphaFoldDB" id="A0A1I2JT72"/>
<dbReference type="RefSeq" id="WP_093301950.1">
    <property type="nucleotide sequence ID" value="NZ_FOOH01000001.1"/>
</dbReference>
<keyword evidence="5 13" id="KW-0444">Lipid biosynthesis</keyword>
<sequence>MKILRKMLLPFALLYGFVTWSRNFFYNSGILKSKSYKFPVLCVGNLNAGGTGKSPMIEYLLKLLLPEFKVATLSRGYKRSSKGYRLLSGTETATEAGDEPLQFKRKFKNALIAVDADRRNGIEKLQQENAEIVLLDDAFQHRKVQAGLNILLTAYGDLYVNDFMLPTGYLREPTVGAERAKIVVVTKCPPNLTKTEMESIRVRLKLQNYQQLYFSFIDYGEEIISETTIAPLSSLKDKNFTLVTGIANPKPLTDYLEAQELDFKHLAFNDHHNFTNTEIVRLQKESLLLTTEKDYVRLRENFENGQLFYLPVKTSFLNKEEVFKQEILSFAHKK</sequence>
<organism evidence="14 15">
    <name type="scientific">Salegentibacter agarivorans</name>
    <dbReference type="NCBI Taxonomy" id="345907"/>
    <lineage>
        <taxon>Bacteria</taxon>
        <taxon>Pseudomonadati</taxon>
        <taxon>Bacteroidota</taxon>
        <taxon>Flavobacteriia</taxon>
        <taxon>Flavobacteriales</taxon>
        <taxon>Flavobacteriaceae</taxon>
        <taxon>Salegentibacter</taxon>
    </lineage>
</organism>
<evidence type="ECO:0000313" key="15">
    <source>
        <dbReference type="Proteomes" id="UP000199116"/>
    </source>
</evidence>
<comment type="pathway">
    <text evidence="2 13">Glycolipid biosynthesis; lipid IV(A) biosynthesis; lipid IV(A) from (3R)-3-hydroxytetradecanoyl-[acyl-carrier-protein] and UDP-N-acetyl-alpha-D-glucosamine: step 6/6.</text>
</comment>
<dbReference type="HAMAP" id="MF_00409">
    <property type="entry name" value="LpxK"/>
    <property type="match status" value="1"/>
</dbReference>
<comment type="caution">
    <text evidence="13">Lacks conserved residue(s) required for the propagation of feature annotation.</text>
</comment>
<dbReference type="InterPro" id="IPR003758">
    <property type="entry name" value="LpxK"/>
</dbReference>